<name>X1HP03_9ZZZZ</name>
<proteinExistence type="predicted"/>
<gene>
    <name evidence="1" type="ORF">S03H2_40709</name>
</gene>
<dbReference type="Pfam" id="PF19027">
    <property type="entry name" value="DUF5752"/>
    <property type="match status" value="1"/>
</dbReference>
<sequence length="72" mass="8502">KISIHSIYFHVFESRIKLEKGINDFSNWLNVNLGYNDLAREIADLDPYTYTMEGLREELINIIKKWIRTGGK</sequence>
<evidence type="ECO:0000313" key="1">
    <source>
        <dbReference type="EMBL" id="GAH58785.1"/>
    </source>
</evidence>
<organism evidence="1">
    <name type="scientific">marine sediment metagenome</name>
    <dbReference type="NCBI Taxonomy" id="412755"/>
    <lineage>
        <taxon>unclassified sequences</taxon>
        <taxon>metagenomes</taxon>
        <taxon>ecological metagenomes</taxon>
    </lineage>
</organism>
<protein>
    <submittedName>
        <fullName evidence="1">Uncharacterized protein</fullName>
    </submittedName>
</protein>
<dbReference type="InterPro" id="IPR044036">
    <property type="entry name" value="DUF5752"/>
</dbReference>
<dbReference type="EMBL" id="BARU01025255">
    <property type="protein sequence ID" value="GAH58785.1"/>
    <property type="molecule type" value="Genomic_DNA"/>
</dbReference>
<accession>X1HP03</accession>
<dbReference type="AlphaFoldDB" id="X1HP03"/>
<comment type="caution">
    <text evidence="1">The sequence shown here is derived from an EMBL/GenBank/DDBJ whole genome shotgun (WGS) entry which is preliminary data.</text>
</comment>
<reference evidence="1" key="1">
    <citation type="journal article" date="2014" name="Front. Microbiol.">
        <title>High frequency of phylogenetically diverse reductive dehalogenase-homologous genes in deep subseafloor sedimentary metagenomes.</title>
        <authorList>
            <person name="Kawai M."/>
            <person name="Futagami T."/>
            <person name="Toyoda A."/>
            <person name="Takaki Y."/>
            <person name="Nishi S."/>
            <person name="Hori S."/>
            <person name="Arai W."/>
            <person name="Tsubouchi T."/>
            <person name="Morono Y."/>
            <person name="Uchiyama I."/>
            <person name="Ito T."/>
            <person name="Fujiyama A."/>
            <person name="Inagaki F."/>
            <person name="Takami H."/>
        </authorList>
    </citation>
    <scope>NUCLEOTIDE SEQUENCE</scope>
    <source>
        <strain evidence="1">Expedition CK06-06</strain>
    </source>
</reference>
<feature type="non-terminal residue" evidence="1">
    <location>
        <position position="1"/>
    </location>
</feature>